<proteinExistence type="predicted"/>
<evidence type="ECO:0000313" key="3">
    <source>
        <dbReference type="EMBL" id="SMX25044.1"/>
    </source>
</evidence>
<evidence type="ECO:0000256" key="1">
    <source>
        <dbReference type="SAM" id="MobiDB-lite"/>
    </source>
</evidence>
<dbReference type="Proteomes" id="UP000201838">
    <property type="component" value="Unassembled WGS sequence"/>
</dbReference>
<accession>A0A238J584</accession>
<feature type="compositionally biased region" description="Low complexity" evidence="1">
    <location>
        <begin position="51"/>
        <end position="67"/>
    </location>
</feature>
<dbReference type="AlphaFoldDB" id="A0A238J584"/>
<feature type="region of interest" description="Disordered" evidence="1">
    <location>
        <begin position="27"/>
        <end position="81"/>
    </location>
</feature>
<feature type="signal peptide" evidence="2">
    <location>
        <begin position="1"/>
        <end position="22"/>
    </location>
</feature>
<dbReference type="EMBL" id="FXXQ01000011">
    <property type="protein sequence ID" value="SMX25044.1"/>
    <property type="molecule type" value="Genomic_DNA"/>
</dbReference>
<evidence type="ECO:0000256" key="2">
    <source>
        <dbReference type="SAM" id="SignalP"/>
    </source>
</evidence>
<sequence length="81" mass="7918">MKNVFKFLGVVSLISAPALGFAHGGNGVNGEVDFSAAPGGNPTDTAHDVIKSGSAAGKANSKSHSSSEQAPGLPGEAGPKD</sequence>
<evidence type="ECO:0000313" key="4">
    <source>
        <dbReference type="Proteomes" id="UP000201838"/>
    </source>
</evidence>
<organism evidence="3 4">
    <name type="scientific">Boseongicola aestuarii</name>
    <dbReference type="NCBI Taxonomy" id="1470561"/>
    <lineage>
        <taxon>Bacteria</taxon>
        <taxon>Pseudomonadati</taxon>
        <taxon>Pseudomonadota</taxon>
        <taxon>Alphaproteobacteria</taxon>
        <taxon>Rhodobacterales</taxon>
        <taxon>Paracoccaceae</taxon>
        <taxon>Boseongicola</taxon>
    </lineage>
</organism>
<keyword evidence="4" id="KW-1185">Reference proteome</keyword>
<dbReference type="RefSeq" id="WP_093975239.1">
    <property type="nucleotide sequence ID" value="NZ_FXXQ01000011.1"/>
</dbReference>
<name>A0A238J584_9RHOB</name>
<gene>
    <name evidence="3" type="ORF">BOA8489_03178</name>
</gene>
<evidence type="ECO:0008006" key="5">
    <source>
        <dbReference type="Google" id="ProtNLM"/>
    </source>
</evidence>
<keyword evidence="2" id="KW-0732">Signal</keyword>
<reference evidence="3 4" key="1">
    <citation type="submission" date="2017-05" db="EMBL/GenBank/DDBJ databases">
        <authorList>
            <person name="Song R."/>
            <person name="Chenine A.L."/>
            <person name="Ruprecht R.M."/>
        </authorList>
    </citation>
    <scope>NUCLEOTIDE SEQUENCE [LARGE SCALE GENOMIC DNA]</scope>
    <source>
        <strain evidence="3 4">CECT 8489</strain>
    </source>
</reference>
<feature type="chain" id="PRO_5012037093" description="Pentapeptide repeats (8 copies)" evidence="2">
    <location>
        <begin position="23"/>
        <end position="81"/>
    </location>
</feature>
<protein>
    <recommendedName>
        <fullName evidence="5">Pentapeptide repeats (8 copies)</fullName>
    </recommendedName>
</protein>